<evidence type="ECO:0000256" key="1">
    <source>
        <dbReference type="SAM" id="Phobius"/>
    </source>
</evidence>
<name>A0A0C2IZE6_THEKT</name>
<keyword evidence="1" id="KW-1133">Transmembrane helix</keyword>
<organism evidence="2 3">
    <name type="scientific">Thelohanellus kitauei</name>
    <name type="common">Myxosporean</name>
    <dbReference type="NCBI Taxonomy" id="669202"/>
    <lineage>
        <taxon>Eukaryota</taxon>
        <taxon>Metazoa</taxon>
        <taxon>Cnidaria</taxon>
        <taxon>Myxozoa</taxon>
        <taxon>Myxosporea</taxon>
        <taxon>Bivalvulida</taxon>
        <taxon>Platysporina</taxon>
        <taxon>Myxobolidae</taxon>
        <taxon>Thelohanellus</taxon>
    </lineage>
</organism>
<dbReference type="AlphaFoldDB" id="A0A0C2IZE6"/>
<keyword evidence="3" id="KW-1185">Reference proteome</keyword>
<dbReference type="Proteomes" id="UP000031668">
    <property type="component" value="Unassembled WGS sequence"/>
</dbReference>
<comment type="caution">
    <text evidence="2">The sequence shown here is derived from an EMBL/GenBank/DDBJ whole genome shotgun (WGS) entry which is preliminary data.</text>
</comment>
<accession>A0A0C2IZE6</accession>
<feature type="transmembrane region" description="Helical" evidence="1">
    <location>
        <begin position="160"/>
        <end position="181"/>
    </location>
</feature>
<evidence type="ECO:0000313" key="2">
    <source>
        <dbReference type="EMBL" id="KII70904.1"/>
    </source>
</evidence>
<proteinExistence type="predicted"/>
<gene>
    <name evidence="2" type="ORF">RF11_00895</name>
</gene>
<protein>
    <submittedName>
        <fullName evidence="2">Uncharacterized protein</fullName>
    </submittedName>
</protein>
<keyword evidence="1" id="KW-0812">Transmembrane</keyword>
<dbReference type="EMBL" id="JWZT01001937">
    <property type="protein sequence ID" value="KII70904.1"/>
    <property type="molecule type" value="Genomic_DNA"/>
</dbReference>
<keyword evidence="1" id="KW-0472">Membrane</keyword>
<reference evidence="2 3" key="1">
    <citation type="journal article" date="2014" name="Genome Biol. Evol.">
        <title>The genome of the myxosporean Thelohanellus kitauei shows adaptations to nutrient acquisition within its fish host.</title>
        <authorList>
            <person name="Yang Y."/>
            <person name="Xiong J."/>
            <person name="Zhou Z."/>
            <person name="Huo F."/>
            <person name="Miao W."/>
            <person name="Ran C."/>
            <person name="Liu Y."/>
            <person name="Zhang J."/>
            <person name="Feng J."/>
            <person name="Wang M."/>
            <person name="Wang M."/>
            <person name="Wang L."/>
            <person name="Yao B."/>
        </authorList>
    </citation>
    <scope>NUCLEOTIDE SEQUENCE [LARGE SCALE GENOMIC DNA]</scope>
    <source>
        <strain evidence="2">Wuqing</strain>
    </source>
</reference>
<evidence type="ECO:0000313" key="3">
    <source>
        <dbReference type="Proteomes" id="UP000031668"/>
    </source>
</evidence>
<sequence>MELIDTHSGKWCNIKCKSNYTNSEIEISGCNVSLGTTKTAQTRKFSIGYRLVFRTDTDYDFYKYTLDVKFDKIGSSKAETFELNLNNLAIQFQNQIRQCEKPSQKTNSMIIIPLQLNSTDLIYLCKPNNTELAIDFPASDSLNLNGTFFQNLFMMMRTKGFGSIMILFLSFPVLTIPIMILTNRYRRMKWRQSQNLECYG</sequence>